<accession>A0A2M7QGU8</accession>
<dbReference type="SUPFAM" id="SSF53448">
    <property type="entry name" value="Nucleotide-diphospho-sugar transferases"/>
    <property type="match status" value="1"/>
</dbReference>
<reference evidence="3" key="1">
    <citation type="submission" date="2017-09" db="EMBL/GenBank/DDBJ databases">
        <title>Depth-based differentiation of microbial function through sediment-hosted aquifers and enrichment of novel symbionts in the deep terrestrial subsurface.</title>
        <authorList>
            <person name="Probst A.J."/>
            <person name="Ladd B."/>
            <person name="Jarett J.K."/>
            <person name="Geller-Mcgrath D.E."/>
            <person name="Sieber C.M.K."/>
            <person name="Emerson J.B."/>
            <person name="Anantharaman K."/>
            <person name="Thomas B.C."/>
            <person name="Malmstrom R."/>
            <person name="Stieglmeier M."/>
            <person name="Klingl A."/>
            <person name="Woyke T."/>
            <person name="Ryan C.M."/>
            <person name="Banfield J.F."/>
        </authorList>
    </citation>
    <scope>NUCLEOTIDE SEQUENCE [LARGE SCALE GENOMIC DNA]</scope>
</reference>
<dbReference type="Proteomes" id="UP000229401">
    <property type="component" value="Unassembled WGS sequence"/>
</dbReference>
<evidence type="ECO:0000313" key="2">
    <source>
        <dbReference type="EMBL" id="PIY71544.1"/>
    </source>
</evidence>
<protein>
    <recommendedName>
        <fullName evidence="1">Glycosyltransferase 2-like domain-containing protein</fullName>
    </recommendedName>
</protein>
<dbReference type="InterPro" id="IPR029044">
    <property type="entry name" value="Nucleotide-diphossugar_trans"/>
</dbReference>
<dbReference type="EMBL" id="PFLI01000188">
    <property type="protein sequence ID" value="PIY71544.1"/>
    <property type="molecule type" value="Genomic_DNA"/>
</dbReference>
<dbReference type="CDD" id="cd04186">
    <property type="entry name" value="GT_2_like_c"/>
    <property type="match status" value="1"/>
</dbReference>
<dbReference type="PANTHER" id="PTHR43179">
    <property type="entry name" value="RHAMNOSYLTRANSFERASE WBBL"/>
    <property type="match status" value="1"/>
</dbReference>
<feature type="domain" description="Glycosyltransferase 2-like" evidence="1">
    <location>
        <begin position="9"/>
        <end position="122"/>
    </location>
</feature>
<dbReference type="Gene3D" id="3.90.550.10">
    <property type="entry name" value="Spore Coat Polysaccharide Biosynthesis Protein SpsA, Chain A"/>
    <property type="match status" value="1"/>
</dbReference>
<dbReference type="AlphaFoldDB" id="A0A2M7QGU8"/>
<comment type="caution">
    <text evidence="2">The sequence shown here is derived from an EMBL/GenBank/DDBJ whole genome shotgun (WGS) entry which is preliminary data.</text>
</comment>
<name>A0A2M7QGU8_9BACT</name>
<dbReference type="InterPro" id="IPR001173">
    <property type="entry name" value="Glyco_trans_2-like"/>
</dbReference>
<organism evidence="2 3">
    <name type="scientific">Candidatus Roizmanbacteria bacterium CG_4_10_14_0_8_um_filter_33_9</name>
    <dbReference type="NCBI Taxonomy" id="1974826"/>
    <lineage>
        <taxon>Bacteria</taxon>
        <taxon>Candidatus Roizmaniibacteriota</taxon>
    </lineage>
</organism>
<evidence type="ECO:0000313" key="3">
    <source>
        <dbReference type="Proteomes" id="UP000229401"/>
    </source>
</evidence>
<sequence length="295" mass="33458">MTSKLVDLSIIIVSFNTAQITQACVRSIIKSFTNTSITYEIIIIDNASNDKTIILLNQINSSHIKIIENKTNSGFAKANNQGVSFASGKYILLLNSDTLILDKAIEKMLIQYKKDPEIHFLGPKLLNNDLTEQASAAPFYSLPVIFGALFLKGDYWGLTRSSPTKFIKTDWVSGACILTTKENYQKLNGFDENIFMYMDEVDLLYRGSKLQLSTYFYPNAKVIHLGSGSSKERTEPILQVYKGFIYFYNKHHSLTEQYLLKNMLKLKAYISLWIGKVINNSYLVKTYEKALEMAG</sequence>
<dbReference type="PROSITE" id="PS51257">
    <property type="entry name" value="PROKAR_LIPOPROTEIN"/>
    <property type="match status" value="1"/>
</dbReference>
<evidence type="ECO:0000259" key="1">
    <source>
        <dbReference type="Pfam" id="PF00535"/>
    </source>
</evidence>
<gene>
    <name evidence="2" type="ORF">COY87_05555</name>
</gene>
<dbReference type="PANTHER" id="PTHR43179:SF7">
    <property type="entry name" value="RHAMNOSYLTRANSFERASE WBBL"/>
    <property type="match status" value="1"/>
</dbReference>
<dbReference type="Pfam" id="PF00535">
    <property type="entry name" value="Glycos_transf_2"/>
    <property type="match status" value="1"/>
</dbReference>
<proteinExistence type="predicted"/>